<reference evidence="2" key="2">
    <citation type="submission" date="2019-05" db="EMBL/GenBank/DDBJ databases">
        <title>Complete Genome Sequence of Carbapenemase-Producing Klebsiella pneumoniae Siphophage Sin4.</title>
        <authorList>
            <person name="Castillo M."/>
            <person name="Tran R."/>
            <person name="Newkirk H."/>
            <person name="Liu M."/>
            <person name="Gill J.J."/>
            <person name="Ramsey J."/>
        </authorList>
    </citation>
    <scope>NUCLEOTIDE SEQUENCE [LARGE SCALE GENOMIC DNA]</scope>
</reference>
<dbReference type="EMBL" id="MK931442">
    <property type="protein sequence ID" value="QEG07060.1"/>
    <property type="molecule type" value="Genomic_DNA"/>
</dbReference>
<protein>
    <submittedName>
        <fullName evidence="1">Uncharacterized protein</fullName>
    </submittedName>
</protein>
<dbReference type="Pfam" id="PF24231">
    <property type="entry name" value="DUF7444"/>
    <property type="match status" value="1"/>
</dbReference>
<accession>A0A5B9MZE8</accession>
<gene>
    <name evidence="1" type="ORF">CPT_Sin4_033</name>
</gene>
<organism evidence="1 2">
    <name type="scientific">Klebsiella phage Sin4</name>
    <dbReference type="NCBI Taxonomy" id="2580406"/>
    <lineage>
        <taxon>Viruses</taxon>
        <taxon>Duplodnaviria</taxon>
        <taxon>Heunggongvirae</taxon>
        <taxon>Uroviricota</taxon>
        <taxon>Caudoviricetes</taxon>
        <taxon>Drexlerviridae</taxon>
        <taxon>Webervirus</taxon>
        <taxon>Webervirus sin4</taxon>
    </lineage>
</organism>
<evidence type="ECO:0000313" key="1">
    <source>
        <dbReference type="EMBL" id="QEG07060.1"/>
    </source>
</evidence>
<name>A0A5B9MZE8_9CAUD</name>
<proteinExistence type="predicted"/>
<sequence>MASKKETVETAETAETAEITSAEQAQQVVQLQNVGACAIRYKGTNYVYEQVFEVPESEIDRFRHEIFKGRVEFYDNPKRTREYIAAVKATAKEIVQPKSAE</sequence>
<reference evidence="1 2" key="1">
    <citation type="journal article" date="2019" name="Microbiol. Resour. Announc.">
        <title>Complete Genome Sequence of Sin4, a Siphophage Infecting Carbapenemase-Producing Klebsiella pneumoniae.</title>
        <authorList>
            <person name="Castillo M."/>
            <person name="Tran R."/>
            <person name="Newkirk H."/>
            <person name="Liu M."/>
            <person name="Gill J.J."/>
            <person name="Ramsey J."/>
        </authorList>
    </citation>
    <scope>NUCLEOTIDE SEQUENCE [LARGE SCALE GENOMIC DNA]</scope>
</reference>
<keyword evidence="2" id="KW-1185">Reference proteome</keyword>
<evidence type="ECO:0000313" key="2">
    <source>
        <dbReference type="Proteomes" id="UP000322465"/>
    </source>
</evidence>
<dbReference type="InterPro" id="IPR055867">
    <property type="entry name" value="DUF7444"/>
</dbReference>
<dbReference type="Proteomes" id="UP000322465">
    <property type="component" value="Segment"/>
</dbReference>